<dbReference type="InterPro" id="IPR016161">
    <property type="entry name" value="Ald_DH/histidinol_DH"/>
</dbReference>
<comment type="catalytic activity">
    <reaction evidence="3">
        <text>an aldehyde + NAD(+) + H2O = a carboxylate + NADH + 2 H(+)</text>
        <dbReference type="Rhea" id="RHEA:16185"/>
        <dbReference type="ChEBI" id="CHEBI:15377"/>
        <dbReference type="ChEBI" id="CHEBI:15378"/>
        <dbReference type="ChEBI" id="CHEBI:17478"/>
        <dbReference type="ChEBI" id="CHEBI:29067"/>
        <dbReference type="ChEBI" id="CHEBI:57540"/>
        <dbReference type="ChEBI" id="CHEBI:57945"/>
        <dbReference type="EC" id="1.2.1.3"/>
    </reaction>
</comment>
<comment type="caution">
    <text evidence="5">The sequence shown here is derived from an EMBL/GenBank/DDBJ whole genome shotgun (WGS) entry which is preliminary data.</text>
</comment>
<gene>
    <name evidence="5" type="ORF">TrRE_jg13332</name>
</gene>
<sequence>MTIINPSDGESLGSLTLGTEKDVDEAVKAAKIALETWSRCALHHSPVGVCGLITPWNWPMNQVVLKVLPAIACGNTVVLKPSEISPLSALIFAEIMIEAGTPEGVFNMINGTGDVVGNAISRHPDVDMVSFTGSTRAGIEVTKSAADTVKRVTLELGGKGPNLIFGDVGGVEEVREAVRKSVKLCFNNSGQSCNAPTRMLVERSIYENAIKCAKEIGSAVTVGDPASEGSHSLGPLVSSNQYEKVQELIQSGIDEGANLLVGGLGKPEGCNKNGFFARPTIFEGVTSDMRLWREEVFGPVLSISPFDDEEEGIRMANDTVYGLTSYLQTGSEKRAERVAGKLRAGMVEINFKPRSAKTPFGGVGQSGNGREGGEHGFREFLEVKAVSGLN</sequence>
<name>A0A9W7ALT0_9STRA</name>
<dbReference type="Gene3D" id="3.40.309.10">
    <property type="entry name" value="Aldehyde Dehydrogenase, Chain A, domain 2"/>
    <property type="match status" value="1"/>
</dbReference>
<dbReference type="InterPro" id="IPR016160">
    <property type="entry name" value="Ald_DH_CS_CYS"/>
</dbReference>
<dbReference type="PANTHER" id="PTHR42804">
    <property type="entry name" value="ALDEHYDE DEHYDROGENASE"/>
    <property type="match status" value="1"/>
</dbReference>
<dbReference type="PANTHER" id="PTHR42804:SF1">
    <property type="entry name" value="ALDEHYDE DEHYDROGENASE-RELATED"/>
    <property type="match status" value="1"/>
</dbReference>
<evidence type="ECO:0000256" key="1">
    <source>
        <dbReference type="ARBA" id="ARBA00023002"/>
    </source>
</evidence>
<dbReference type="EMBL" id="BRXZ01001558">
    <property type="protein sequence ID" value="GMH74039.1"/>
    <property type="molecule type" value="Genomic_DNA"/>
</dbReference>
<dbReference type="Pfam" id="PF00171">
    <property type="entry name" value="Aldedh"/>
    <property type="match status" value="1"/>
</dbReference>
<dbReference type="InterPro" id="IPR016163">
    <property type="entry name" value="Ald_DH_C"/>
</dbReference>
<protein>
    <recommendedName>
        <fullName evidence="2">aldehyde dehydrogenase (NAD(+))</fullName>
        <ecNumber evidence="2">1.2.1.3</ecNumber>
    </recommendedName>
</protein>
<dbReference type="Gene3D" id="3.40.605.10">
    <property type="entry name" value="Aldehyde Dehydrogenase, Chain A, domain 1"/>
    <property type="match status" value="2"/>
</dbReference>
<dbReference type="AlphaFoldDB" id="A0A9W7ALT0"/>
<evidence type="ECO:0000313" key="5">
    <source>
        <dbReference type="EMBL" id="GMH74039.1"/>
    </source>
</evidence>
<dbReference type="InterPro" id="IPR015590">
    <property type="entry name" value="Aldehyde_DH_dom"/>
</dbReference>
<dbReference type="OrthoDB" id="310895at2759"/>
<evidence type="ECO:0000256" key="3">
    <source>
        <dbReference type="ARBA" id="ARBA00049194"/>
    </source>
</evidence>
<dbReference type="EC" id="1.2.1.3" evidence="2"/>
<accession>A0A9W7ALT0</accession>
<dbReference type="CDD" id="cd07138">
    <property type="entry name" value="ALDH_CddD_SSP0762"/>
    <property type="match status" value="1"/>
</dbReference>
<evidence type="ECO:0000313" key="6">
    <source>
        <dbReference type="Proteomes" id="UP001165082"/>
    </source>
</evidence>
<evidence type="ECO:0000256" key="2">
    <source>
        <dbReference type="ARBA" id="ARBA00024226"/>
    </source>
</evidence>
<keyword evidence="1" id="KW-0560">Oxidoreductase</keyword>
<dbReference type="PROSITE" id="PS00070">
    <property type="entry name" value="ALDEHYDE_DEHYDR_CYS"/>
    <property type="match status" value="1"/>
</dbReference>
<reference evidence="5" key="1">
    <citation type="submission" date="2022-07" db="EMBL/GenBank/DDBJ databases">
        <title>Genome analysis of Parmales, a sister group of diatoms, reveals the evolutionary specialization of diatoms from phago-mixotrophs to photoautotrophs.</title>
        <authorList>
            <person name="Ban H."/>
            <person name="Sato S."/>
            <person name="Yoshikawa S."/>
            <person name="Kazumasa Y."/>
            <person name="Nakamura Y."/>
            <person name="Ichinomiya M."/>
            <person name="Saitoh K."/>
            <person name="Sato N."/>
            <person name="Blanc-Mathieu R."/>
            <person name="Endo H."/>
            <person name="Kuwata A."/>
            <person name="Ogata H."/>
        </authorList>
    </citation>
    <scope>NUCLEOTIDE SEQUENCE</scope>
</reference>
<evidence type="ECO:0000259" key="4">
    <source>
        <dbReference type="Pfam" id="PF00171"/>
    </source>
</evidence>
<dbReference type="GO" id="GO:0004029">
    <property type="term" value="F:aldehyde dehydrogenase (NAD+) activity"/>
    <property type="evidence" value="ECO:0007669"/>
    <property type="project" value="UniProtKB-EC"/>
</dbReference>
<feature type="domain" description="Aldehyde dehydrogenase" evidence="4">
    <location>
        <begin position="41"/>
        <end position="386"/>
    </location>
</feature>
<dbReference type="SUPFAM" id="SSF53720">
    <property type="entry name" value="ALDH-like"/>
    <property type="match status" value="1"/>
</dbReference>
<keyword evidence="6" id="KW-1185">Reference proteome</keyword>
<dbReference type="InterPro" id="IPR016162">
    <property type="entry name" value="Ald_DH_N"/>
</dbReference>
<dbReference type="Proteomes" id="UP001165082">
    <property type="component" value="Unassembled WGS sequence"/>
</dbReference>
<organism evidence="5 6">
    <name type="scientific">Triparma retinervis</name>
    <dbReference type="NCBI Taxonomy" id="2557542"/>
    <lineage>
        <taxon>Eukaryota</taxon>
        <taxon>Sar</taxon>
        <taxon>Stramenopiles</taxon>
        <taxon>Ochrophyta</taxon>
        <taxon>Bolidophyceae</taxon>
        <taxon>Parmales</taxon>
        <taxon>Triparmaceae</taxon>
        <taxon>Triparma</taxon>
    </lineage>
</organism>
<proteinExistence type="predicted"/>